<protein>
    <submittedName>
        <fullName evidence="2">Uncharacterized protein</fullName>
    </submittedName>
</protein>
<dbReference type="Proteomes" id="UP000006794">
    <property type="component" value="Chromosome"/>
</dbReference>
<keyword evidence="1" id="KW-1133">Transmembrane helix</keyword>
<dbReference type="STRING" id="797210.Halxa_2561"/>
<keyword evidence="1" id="KW-0472">Membrane</keyword>
<dbReference type="InterPro" id="IPR055713">
    <property type="entry name" value="DUF7289"/>
</dbReference>
<name>F8DC66_HALXS</name>
<dbReference type="HOGENOM" id="CLU_084673_0_0_2"/>
<evidence type="ECO:0000313" key="3">
    <source>
        <dbReference type="Proteomes" id="UP000006794"/>
    </source>
</evidence>
<feature type="transmembrane region" description="Helical" evidence="1">
    <location>
        <begin position="21"/>
        <end position="44"/>
    </location>
</feature>
<dbReference type="EMBL" id="CP002839">
    <property type="protein sequence ID" value="AEH37179.1"/>
    <property type="molecule type" value="Genomic_DNA"/>
</dbReference>
<dbReference type="OrthoDB" id="118051at2157"/>
<sequence length="259" mass="28150">MSDRPDGDARSSLSLQRDDRAVSELIAFILVFGIILSSVAILSVTGFQAMEDYQEVEQERNADRAMTALAANFNDVLRSDGVEQRYGELSLRGGTITVDEGVALNVSVGGEFIGNKSEFDLEHVSDGDSLPLGAFTYESDDAAIKYEGGGVIRTEEAGSVALEDPQIRYSENLDDTVAIISLVVLEENGRSIQSQGGQGVTISVENRTSAVYRSKDVNVSVKDDDSNGVWEDDILADWQSEHEDVDRVLVTVVEAKVEY</sequence>
<proteinExistence type="predicted"/>
<dbReference type="KEGG" id="hxa:Halxa_2561"/>
<dbReference type="Pfam" id="PF23960">
    <property type="entry name" value="DUF7289"/>
    <property type="match status" value="1"/>
</dbReference>
<evidence type="ECO:0000256" key="1">
    <source>
        <dbReference type="SAM" id="Phobius"/>
    </source>
</evidence>
<dbReference type="AlphaFoldDB" id="F8DC66"/>
<keyword evidence="3" id="KW-1185">Reference proteome</keyword>
<dbReference type="eggNOG" id="arCOG02911">
    <property type="taxonomic scope" value="Archaea"/>
</dbReference>
<keyword evidence="1" id="KW-0812">Transmembrane</keyword>
<dbReference type="GeneID" id="10797516"/>
<organism evidence="2 3">
    <name type="scientific">Halopiger xanaduensis (strain DSM 18323 / JCM 14033 / SH-6)</name>
    <dbReference type="NCBI Taxonomy" id="797210"/>
    <lineage>
        <taxon>Archaea</taxon>
        <taxon>Methanobacteriati</taxon>
        <taxon>Methanobacteriota</taxon>
        <taxon>Stenosarchaea group</taxon>
        <taxon>Halobacteria</taxon>
        <taxon>Halobacteriales</taxon>
        <taxon>Natrialbaceae</taxon>
        <taxon>Halopiger</taxon>
    </lineage>
</organism>
<reference evidence="2 3" key="1">
    <citation type="journal article" date="2012" name="Stand. Genomic Sci.">
        <title>Complete genome sequence of Halopiger xanaduensis type strain (SH-6(T)).</title>
        <authorList>
            <person name="Anderson I."/>
            <person name="Tindall B.J."/>
            <person name="Rohde M."/>
            <person name="Lucas S."/>
            <person name="Han J."/>
            <person name="Lapidus A."/>
            <person name="Cheng J.F."/>
            <person name="Goodwin L."/>
            <person name="Pitluck S."/>
            <person name="Peters L."/>
            <person name="Pati A."/>
            <person name="Mikhailova N."/>
            <person name="Pagani I."/>
            <person name="Teshima H."/>
            <person name="Han C."/>
            <person name="Tapia R."/>
            <person name="Land M."/>
            <person name="Woyke T."/>
            <person name="Klenk H.P."/>
            <person name="Kyrpides N."/>
            <person name="Ivanova N."/>
        </authorList>
    </citation>
    <scope>NUCLEOTIDE SEQUENCE [LARGE SCALE GENOMIC DNA]</scope>
    <source>
        <strain evidence="3">DSM 18323 / JCM 14033 / SH-6</strain>
    </source>
</reference>
<evidence type="ECO:0000313" key="2">
    <source>
        <dbReference type="EMBL" id="AEH37179.1"/>
    </source>
</evidence>
<gene>
    <name evidence="2" type="ordered locus">Halxa_2561</name>
</gene>
<dbReference type="RefSeq" id="WP_013880069.1">
    <property type="nucleotide sequence ID" value="NC_015666.1"/>
</dbReference>
<accession>F8DC66</accession>